<evidence type="ECO:0000256" key="10">
    <source>
        <dbReference type="HAMAP-Rule" id="MF_02019"/>
    </source>
</evidence>
<comment type="subcellular location">
    <subcellularLocation>
        <location evidence="10 11">Cytoplasm</location>
    </subcellularLocation>
</comment>
<proteinExistence type="inferred from homology"/>
<comment type="similarity">
    <text evidence="10">Belongs to the MurCDEF family. MurF subfamily.</text>
</comment>
<dbReference type="GO" id="GO:0005737">
    <property type="term" value="C:cytoplasm"/>
    <property type="evidence" value="ECO:0007669"/>
    <property type="project" value="UniProtKB-SubCell"/>
</dbReference>
<evidence type="ECO:0000256" key="2">
    <source>
        <dbReference type="ARBA" id="ARBA00022598"/>
    </source>
</evidence>
<feature type="domain" description="Mur ligase C-terminal" evidence="13">
    <location>
        <begin position="307"/>
        <end position="420"/>
    </location>
</feature>
<evidence type="ECO:0000256" key="7">
    <source>
        <dbReference type="ARBA" id="ARBA00022984"/>
    </source>
</evidence>
<protein>
    <recommendedName>
        <fullName evidence="10 11">UDP-N-acetylmuramoyl-tripeptide--D-alanyl-D-alanine ligase</fullName>
        <ecNumber evidence="10 11">6.3.2.10</ecNumber>
    </recommendedName>
    <alternativeName>
        <fullName evidence="10">D-alanyl-D-alanine-adding enzyme</fullName>
    </alternativeName>
</protein>
<feature type="domain" description="Mur ligase N-terminal catalytic" evidence="12">
    <location>
        <begin position="16"/>
        <end position="86"/>
    </location>
</feature>
<reference evidence="15" key="1">
    <citation type="submission" date="2019-11" db="EMBL/GenBank/DDBJ databases">
        <authorList>
            <person name="Feng L."/>
        </authorList>
    </citation>
    <scope>NUCLEOTIDE SEQUENCE</scope>
    <source>
        <strain evidence="15">PclaraLFYP37</strain>
    </source>
</reference>
<dbReference type="PANTHER" id="PTHR43024:SF1">
    <property type="entry name" value="UDP-N-ACETYLMURAMOYL-TRIPEPTIDE--D-ALANYL-D-ALANINE LIGASE"/>
    <property type="match status" value="1"/>
</dbReference>
<dbReference type="InterPro" id="IPR000713">
    <property type="entry name" value="Mur_ligase_N"/>
</dbReference>
<dbReference type="UniPathway" id="UPA00219"/>
<evidence type="ECO:0000256" key="8">
    <source>
        <dbReference type="ARBA" id="ARBA00023306"/>
    </source>
</evidence>
<evidence type="ECO:0000256" key="4">
    <source>
        <dbReference type="ARBA" id="ARBA00022741"/>
    </source>
</evidence>
<evidence type="ECO:0000259" key="12">
    <source>
        <dbReference type="Pfam" id="PF01225"/>
    </source>
</evidence>
<dbReference type="InterPro" id="IPR013221">
    <property type="entry name" value="Mur_ligase_cen"/>
</dbReference>
<dbReference type="SUPFAM" id="SSF53244">
    <property type="entry name" value="MurD-like peptide ligases, peptide-binding domain"/>
    <property type="match status" value="1"/>
</dbReference>
<keyword evidence="9 10" id="KW-0961">Cell wall biogenesis/degradation</keyword>
<dbReference type="EMBL" id="CACRUT010000018">
    <property type="protein sequence ID" value="VYU48937.1"/>
    <property type="molecule type" value="Genomic_DNA"/>
</dbReference>
<evidence type="ECO:0000256" key="3">
    <source>
        <dbReference type="ARBA" id="ARBA00022618"/>
    </source>
</evidence>
<keyword evidence="8 10" id="KW-0131">Cell cycle</keyword>
<dbReference type="HAMAP" id="MF_02019">
    <property type="entry name" value="MurF"/>
    <property type="match status" value="1"/>
</dbReference>
<comment type="pathway">
    <text evidence="10 11">Cell wall biogenesis; peptidoglycan biosynthesis.</text>
</comment>
<dbReference type="EC" id="6.3.2.10" evidence="10 11"/>
<dbReference type="AlphaFoldDB" id="A0A6N3FA36"/>
<name>A0A6N3FA36_9BACT</name>
<dbReference type="Gene3D" id="3.40.1190.10">
    <property type="entry name" value="Mur-like, catalytic domain"/>
    <property type="match status" value="1"/>
</dbReference>
<accession>A0A6N3FA36</accession>
<dbReference type="InterPro" id="IPR036615">
    <property type="entry name" value="Mur_ligase_C_dom_sf"/>
</dbReference>
<dbReference type="InterPro" id="IPR035911">
    <property type="entry name" value="MurE/MurF_N"/>
</dbReference>
<dbReference type="GO" id="GO:0047480">
    <property type="term" value="F:UDP-N-acetylmuramoyl-tripeptide-D-alanyl-D-alanine ligase activity"/>
    <property type="evidence" value="ECO:0007669"/>
    <property type="project" value="UniProtKB-UniRule"/>
</dbReference>
<dbReference type="Pfam" id="PF01225">
    <property type="entry name" value="Mur_ligase"/>
    <property type="match status" value="1"/>
</dbReference>
<dbReference type="InterPro" id="IPR036565">
    <property type="entry name" value="Mur-like_cat_sf"/>
</dbReference>
<evidence type="ECO:0000256" key="11">
    <source>
        <dbReference type="RuleBase" id="RU004136"/>
    </source>
</evidence>
<dbReference type="Pfam" id="PF02875">
    <property type="entry name" value="Mur_ligase_C"/>
    <property type="match status" value="1"/>
</dbReference>
<dbReference type="GO" id="GO:0071555">
    <property type="term" value="P:cell wall organization"/>
    <property type="evidence" value="ECO:0007669"/>
    <property type="project" value="UniProtKB-KW"/>
</dbReference>
<evidence type="ECO:0000313" key="15">
    <source>
        <dbReference type="EMBL" id="VYU48937.1"/>
    </source>
</evidence>
<dbReference type="Pfam" id="PF08245">
    <property type="entry name" value="Mur_ligase_M"/>
    <property type="match status" value="1"/>
</dbReference>
<keyword evidence="6 10" id="KW-0133">Cell shape</keyword>
<keyword evidence="7 10" id="KW-0573">Peptidoglycan synthesis</keyword>
<sequence>MKIAELYELYRQHPVVTTDSRKCPQGALFFALKGDSFDGNAFAAQALEQGCAYAIVDEAEYAAGGDERYILVEDVLTTLQQLAHYHRKQFKIPVIQVTGTNGKTTTKELAAAVLSQKHNVLYTQGNLNNHIGVPKTLLELSPEHTIAVIETGANHPGEIKFLAEIVDPDFGLITNVGMAHLEGFGSFEGVVRTKGELYDYLRAKHGTVFIDHDSEDLKRIAGGLHQICYGSPCDEVLSVEGEVLECAPFLKFRWRPAGGEWQEVQTGLIGAYNMQNMLAAATIGRTFGVEVDSINRALAAYEPKNNRSQLMETDDNKLLVDAYNANPTSMRAAIENFRDMKVERRMVILGDMGELGESSWKAHQVIADLLVESGFEHVWLVGPKFKAARHPFRTFDSVEQVKKALGIKKPKGYYILIKGSHSTRLYDLPDFL</sequence>
<evidence type="ECO:0000259" key="14">
    <source>
        <dbReference type="Pfam" id="PF08245"/>
    </source>
</evidence>
<dbReference type="GO" id="GO:0009252">
    <property type="term" value="P:peptidoglycan biosynthetic process"/>
    <property type="evidence" value="ECO:0007669"/>
    <property type="project" value="UniProtKB-UniRule"/>
</dbReference>
<keyword evidence="5 10" id="KW-0067">ATP-binding</keyword>
<evidence type="ECO:0000256" key="9">
    <source>
        <dbReference type="ARBA" id="ARBA00023316"/>
    </source>
</evidence>
<evidence type="ECO:0000256" key="5">
    <source>
        <dbReference type="ARBA" id="ARBA00022840"/>
    </source>
</evidence>
<dbReference type="GO" id="GO:0008360">
    <property type="term" value="P:regulation of cell shape"/>
    <property type="evidence" value="ECO:0007669"/>
    <property type="project" value="UniProtKB-KW"/>
</dbReference>
<dbReference type="NCBIfam" id="TIGR01143">
    <property type="entry name" value="murF"/>
    <property type="match status" value="1"/>
</dbReference>
<dbReference type="InterPro" id="IPR004101">
    <property type="entry name" value="Mur_ligase_C"/>
</dbReference>
<dbReference type="GO" id="GO:0051301">
    <property type="term" value="P:cell division"/>
    <property type="evidence" value="ECO:0007669"/>
    <property type="project" value="UniProtKB-KW"/>
</dbReference>
<organism evidence="15">
    <name type="scientific">Paraprevotella clara</name>
    <dbReference type="NCBI Taxonomy" id="454154"/>
    <lineage>
        <taxon>Bacteria</taxon>
        <taxon>Pseudomonadati</taxon>
        <taxon>Bacteroidota</taxon>
        <taxon>Bacteroidia</taxon>
        <taxon>Bacteroidales</taxon>
        <taxon>Prevotellaceae</taxon>
        <taxon>Paraprevotella</taxon>
    </lineage>
</organism>
<dbReference type="GO" id="GO:0005524">
    <property type="term" value="F:ATP binding"/>
    <property type="evidence" value="ECO:0007669"/>
    <property type="project" value="UniProtKB-UniRule"/>
</dbReference>
<comment type="catalytic activity">
    <reaction evidence="10 11">
        <text>D-alanyl-D-alanine + UDP-N-acetyl-alpha-D-muramoyl-L-alanyl-gamma-D-glutamyl-meso-2,6-diaminopimelate + ATP = UDP-N-acetyl-alpha-D-muramoyl-L-alanyl-gamma-D-glutamyl-meso-2,6-diaminopimeloyl-D-alanyl-D-alanine + ADP + phosphate + H(+)</text>
        <dbReference type="Rhea" id="RHEA:28374"/>
        <dbReference type="ChEBI" id="CHEBI:15378"/>
        <dbReference type="ChEBI" id="CHEBI:30616"/>
        <dbReference type="ChEBI" id="CHEBI:43474"/>
        <dbReference type="ChEBI" id="CHEBI:57822"/>
        <dbReference type="ChEBI" id="CHEBI:61386"/>
        <dbReference type="ChEBI" id="CHEBI:83905"/>
        <dbReference type="ChEBI" id="CHEBI:456216"/>
        <dbReference type="EC" id="6.3.2.10"/>
    </reaction>
</comment>
<feature type="domain" description="Mur ligase central" evidence="14">
    <location>
        <begin position="97"/>
        <end position="283"/>
    </location>
</feature>
<comment type="function">
    <text evidence="10 11">Involved in cell wall formation. Catalyzes the final step in the synthesis of UDP-N-acetylmuramoyl-pentapeptide, the precursor of murein.</text>
</comment>
<dbReference type="RefSeq" id="WP_412442486.1">
    <property type="nucleotide sequence ID" value="NZ_CACRUT010000018.1"/>
</dbReference>
<feature type="binding site" evidence="10">
    <location>
        <begin position="99"/>
        <end position="105"/>
    </location>
    <ligand>
        <name>ATP</name>
        <dbReference type="ChEBI" id="CHEBI:30616"/>
    </ligand>
</feature>
<gene>
    <name evidence="10 15" type="primary">murF</name>
    <name evidence="15" type="ORF">PCLFYP37_03094</name>
</gene>
<keyword evidence="1 10" id="KW-0963">Cytoplasm</keyword>
<dbReference type="Gene3D" id="3.90.190.20">
    <property type="entry name" value="Mur ligase, C-terminal domain"/>
    <property type="match status" value="1"/>
</dbReference>
<dbReference type="SUPFAM" id="SSF63418">
    <property type="entry name" value="MurE/MurF N-terminal domain"/>
    <property type="match status" value="1"/>
</dbReference>
<evidence type="ECO:0000256" key="6">
    <source>
        <dbReference type="ARBA" id="ARBA00022960"/>
    </source>
</evidence>
<evidence type="ECO:0000256" key="1">
    <source>
        <dbReference type="ARBA" id="ARBA00022490"/>
    </source>
</evidence>
<dbReference type="SUPFAM" id="SSF53623">
    <property type="entry name" value="MurD-like peptide ligases, catalytic domain"/>
    <property type="match status" value="1"/>
</dbReference>
<dbReference type="InterPro" id="IPR051046">
    <property type="entry name" value="MurCDEF_CellWall_CoF430Synth"/>
</dbReference>
<keyword evidence="2 10" id="KW-0436">Ligase</keyword>
<keyword evidence="3 10" id="KW-0132">Cell division</keyword>
<evidence type="ECO:0000259" key="13">
    <source>
        <dbReference type="Pfam" id="PF02875"/>
    </source>
</evidence>
<keyword evidence="4 10" id="KW-0547">Nucleotide-binding</keyword>
<dbReference type="PANTHER" id="PTHR43024">
    <property type="entry name" value="UDP-N-ACETYLMURAMOYL-TRIPEPTIDE--D-ALANYL-D-ALANINE LIGASE"/>
    <property type="match status" value="1"/>
</dbReference>
<dbReference type="InterPro" id="IPR005863">
    <property type="entry name" value="UDP-N-AcMur_synth"/>
</dbReference>
<dbReference type="Gene3D" id="3.40.1390.10">
    <property type="entry name" value="MurE/MurF, N-terminal domain"/>
    <property type="match status" value="1"/>
</dbReference>